<reference evidence="1 2" key="1">
    <citation type="journal article" date="2016" name="DNA Res.">
        <title>The draft genome of MD-2 pineapple using hybrid error correction of long reads.</title>
        <authorList>
            <person name="Redwan R.M."/>
            <person name="Saidin A."/>
            <person name="Kumar S.V."/>
        </authorList>
    </citation>
    <scope>NUCLEOTIDE SEQUENCE [LARGE SCALE GENOMIC DNA]</scope>
    <source>
        <strain evidence="2">cv. MD2</strain>
        <tissue evidence="1">Leaf</tissue>
    </source>
</reference>
<comment type="caution">
    <text evidence="1">The sequence shown here is derived from an EMBL/GenBank/DDBJ whole genome shotgun (WGS) entry which is preliminary data.</text>
</comment>
<gene>
    <name evidence="1" type="ORF">ACMD2_20907</name>
</gene>
<dbReference type="STRING" id="4615.A0A199UEN2"/>
<dbReference type="AlphaFoldDB" id="A0A199UEN2"/>
<proteinExistence type="predicted"/>
<organism evidence="1 2">
    <name type="scientific">Ananas comosus</name>
    <name type="common">Pineapple</name>
    <name type="synonym">Ananas ananas</name>
    <dbReference type="NCBI Taxonomy" id="4615"/>
    <lineage>
        <taxon>Eukaryota</taxon>
        <taxon>Viridiplantae</taxon>
        <taxon>Streptophyta</taxon>
        <taxon>Embryophyta</taxon>
        <taxon>Tracheophyta</taxon>
        <taxon>Spermatophyta</taxon>
        <taxon>Magnoliopsida</taxon>
        <taxon>Liliopsida</taxon>
        <taxon>Poales</taxon>
        <taxon>Bromeliaceae</taxon>
        <taxon>Bromelioideae</taxon>
        <taxon>Ananas</taxon>
    </lineage>
</organism>
<protein>
    <submittedName>
        <fullName evidence="1">Uncharacterized protein</fullName>
    </submittedName>
</protein>
<name>A0A199UEN2_ANACO</name>
<accession>A0A199UEN2</accession>
<evidence type="ECO:0000313" key="1">
    <source>
        <dbReference type="EMBL" id="OAY63189.1"/>
    </source>
</evidence>
<dbReference type="Proteomes" id="UP000092600">
    <property type="component" value="Unassembled WGS sequence"/>
</dbReference>
<sequence length="145" mass="16526">MGVGSTSVELAVANLVYSFDWELRRNEEREMDMEELPGMTMHKRSEQGLSQMSFAYFTFAKVLLSISNPSKRRQAWRITKKHKRSVINAFSLPFNEEKRRSHLSSSFLTSSSILCRIDSRSPASISSTDLAARDSYSEAISRAHQ</sequence>
<dbReference type="EMBL" id="LSRQ01008374">
    <property type="protein sequence ID" value="OAY63189.1"/>
    <property type="molecule type" value="Genomic_DNA"/>
</dbReference>
<evidence type="ECO:0000313" key="2">
    <source>
        <dbReference type="Proteomes" id="UP000092600"/>
    </source>
</evidence>